<evidence type="ECO:0000313" key="1">
    <source>
        <dbReference type="EMBL" id="BDP42552.1"/>
    </source>
</evidence>
<dbReference type="EMBL" id="AP026560">
    <property type="protein sequence ID" value="BDP42552.1"/>
    <property type="molecule type" value="Genomic_DNA"/>
</dbReference>
<organism evidence="1 2">
    <name type="scientific">Deinococcus aetherius</name>
    <dbReference type="NCBI Taxonomy" id="200252"/>
    <lineage>
        <taxon>Bacteria</taxon>
        <taxon>Thermotogati</taxon>
        <taxon>Deinococcota</taxon>
        <taxon>Deinococci</taxon>
        <taxon>Deinococcales</taxon>
        <taxon>Deinococcaceae</taxon>
        <taxon>Deinococcus</taxon>
    </lineage>
</organism>
<gene>
    <name evidence="1" type="ORF">DAETH_25210</name>
</gene>
<name>A0ABN6RGQ2_9DEIO</name>
<protein>
    <submittedName>
        <fullName evidence="1">Uncharacterized protein</fullName>
    </submittedName>
</protein>
<evidence type="ECO:0000313" key="2">
    <source>
        <dbReference type="Proteomes" id="UP001064971"/>
    </source>
</evidence>
<dbReference type="RefSeq" id="WP_264775244.1">
    <property type="nucleotide sequence ID" value="NZ_AP026560.1"/>
</dbReference>
<accession>A0ABN6RGQ2</accession>
<proteinExistence type="predicted"/>
<reference evidence="1" key="1">
    <citation type="submission" date="2022-07" db="EMBL/GenBank/DDBJ databases">
        <title>Complete Genome Sequence of the Radioresistant Bacterium Deinococcus aetherius ST0316, Isolated from the Air Dust collected in Lower Stratosphere above Japan.</title>
        <authorList>
            <person name="Satoh K."/>
            <person name="Hagiwara K."/>
            <person name="Katsumata K."/>
            <person name="Kubo A."/>
            <person name="Yokobori S."/>
            <person name="Yamagishi A."/>
            <person name="Oono Y."/>
            <person name="Narumi I."/>
        </authorList>
    </citation>
    <scope>NUCLEOTIDE SEQUENCE</scope>
    <source>
        <strain evidence="1">ST0316</strain>
    </source>
</reference>
<dbReference type="Proteomes" id="UP001064971">
    <property type="component" value="Chromosome"/>
</dbReference>
<sequence>MGEQITLDADFLRRALGQEGDLIQLGITPGSLTPDFPVKLPDSAGSRVLGGVRSVAFRRTPGEPTDGQTTWRVFLDLPGLQPDVMAALTAHLERQGWRAAQPWRQAFVEAEAGQWMGVHAGQERTVMLQARGEGGVTQISLNVQDVEPEQVQHMLGQSPHSHFHRMHDLPLPTLTAPQGWRVQMQGGGGGEAERSERVILVPPEDVAGQPDLLAHFRPQLERQEWRVLHVADEGDAAYLTARTTQGVGVLTLGPKAGAWQAVLLHFALGPGGQASASFYTLSSRG</sequence>
<keyword evidence="2" id="KW-1185">Reference proteome</keyword>